<name>A0A0F9Q8S8_9ZZZZ</name>
<accession>A0A0F9Q8S8</accession>
<sequence>MSRFIMQRKADGRFFVIMRPGSGLGDLTTLDPNKAAIYNHARPLGFLHERKCWRSVKVWVDVTIPG</sequence>
<organism evidence="1">
    <name type="scientific">marine sediment metagenome</name>
    <dbReference type="NCBI Taxonomy" id="412755"/>
    <lineage>
        <taxon>unclassified sequences</taxon>
        <taxon>metagenomes</taxon>
        <taxon>ecological metagenomes</taxon>
    </lineage>
</organism>
<reference evidence="1" key="1">
    <citation type="journal article" date="2015" name="Nature">
        <title>Complex archaea that bridge the gap between prokaryotes and eukaryotes.</title>
        <authorList>
            <person name="Spang A."/>
            <person name="Saw J.H."/>
            <person name="Jorgensen S.L."/>
            <person name="Zaremba-Niedzwiedzka K."/>
            <person name="Martijn J."/>
            <person name="Lind A.E."/>
            <person name="van Eijk R."/>
            <person name="Schleper C."/>
            <person name="Guy L."/>
            <person name="Ettema T.J."/>
        </authorList>
    </citation>
    <scope>NUCLEOTIDE SEQUENCE</scope>
</reference>
<dbReference type="EMBL" id="LAZR01001710">
    <property type="protein sequence ID" value="KKN40360.1"/>
    <property type="molecule type" value="Genomic_DNA"/>
</dbReference>
<dbReference type="AlphaFoldDB" id="A0A0F9Q8S8"/>
<proteinExistence type="predicted"/>
<comment type="caution">
    <text evidence="1">The sequence shown here is derived from an EMBL/GenBank/DDBJ whole genome shotgun (WGS) entry which is preliminary data.</text>
</comment>
<gene>
    <name evidence="1" type="ORF">LCGC14_0734120</name>
</gene>
<protein>
    <submittedName>
        <fullName evidence="1">Uncharacterized protein</fullName>
    </submittedName>
</protein>
<evidence type="ECO:0000313" key="1">
    <source>
        <dbReference type="EMBL" id="KKN40360.1"/>
    </source>
</evidence>